<dbReference type="Proteomes" id="UP000198967">
    <property type="component" value="Unassembled WGS sequence"/>
</dbReference>
<gene>
    <name evidence="1" type="ORF">SAMN05216377_10691</name>
</gene>
<evidence type="ECO:0000313" key="1">
    <source>
        <dbReference type="EMBL" id="SDF67156.1"/>
    </source>
</evidence>
<proteinExistence type="predicted"/>
<organism evidence="1 2">
    <name type="scientific">Pseudonocardia oroxyli</name>
    <dbReference type="NCBI Taxonomy" id="366584"/>
    <lineage>
        <taxon>Bacteria</taxon>
        <taxon>Bacillati</taxon>
        <taxon>Actinomycetota</taxon>
        <taxon>Actinomycetes</taxon>
        <taxon>Pseudonocardiales</taxon>
        <taxon>Pseudonocardiaceae</taxon>
        <taxon>Pseudonocardia</taxon>
    </lineage>
</organism>
<keyword evidence="2" id="KW-1185">Reference proteome</keyword>
<dbReference type="AlphaFoldDB" id="A0A1G7MZS7"/>
<reference evidence="1 2" key="1">
    <citation type="submission" date="2016-10" db="EMBL/GenBank/DDBJ databases">
        <authorList>
            <person name="de Groot N.N."/>
        </authorList>
    </citation>
    <scope>NUCLEOTIDE SEQUENCE [LARGE SCALE GENOMIC DNA]</scope>
    <source>
        <strain evidence="1 2">CGMCC 4.3143</strain>
    </source>
</reference>
<sequence length="137" mass="14044">MMTQREVFHPGAHTACGPGALGSACGDGERGAGSVLVTGYDDRTGQGYVVRTGTDLVHDGEPGTREVTHAGVTVLLTDGLALLLDDALAHRPVTRLGWAGPEVPLTLDDHTLLAWLNEAVGGVVTVAGDPGPDPRTA</sequence>
<accession>A0A1G7MZS7</accession>
<name>A0A1G7MZS7_PSEOR</name>
<dbReference type="STRING" id="366584.SAMN05216377_10691"/>
<dbReference type="EMBL" id="FNBE01000006">
    <property type="protein sequence ID" value="SDF67156.1"/>
    <property type="molecule type" value="Genomic_DNA"/>
</dbReference>
<protein>
    <submittedName>
        <fullName evidence="1">Uncharacterized protein</fullName>
    </submittedName>
</protein>
<dbReference type="PROSITE" id="PS51257">
    <property type="entry name" value="PROKAR_LIPOPROTEIN"/>
    <property type="match status" value="1"/>
</dbReference>
<evidence type="ECO:0000313" key="2">
    <source>
        <dbReference type="Proteomes" id="UP000198967"/>
    </source>
</evidence>